<gene>
    <name evidence="1" type="ORF">TRIUR3_17094</name>
</gene>
<accession>M7ZLM3</accession>
<protein>
    <submittedName>
        <fullName evidence="1">Uncharacterized protein</fullName>
    </submittedName>
</protein>
<organism evidence="1">
    <name type="scientific">Triticum urartu</name>
    <name type="common">Red wild einkorn</name>
    <name type="synonym">Crithodium urartu</name>
    <dbReference type="NCBI Taxonomy" id="4572"/>
    <lineage>
        <taxon>Eukaryota</taxon>
        <taxon>Viridiplantae</taxon>
        <taxon>Streptophyta</taxon>
        <taxon>Embryophyta</taxon>
        <taxon>Tracheophyta</taxon>
        <taxon>Spermatophyta</taxon>
        <taxon>Magnoliopsida</taxon>
        <taxon>Liliopsida</taxon>
        <taxon>Poales</taxon>
        <taxon>Poaceae</taxon>
        <taxon>BOP clade</taxon>
        <taxon>Pooideae</taxon>
        <taxon>Triticodae</taxon>
        <taxon>Triticeae</taxon>
        <taxon>Triticinae</taxon>
        <taxon>Triticum</taxon>
    </lineage>
</organism>
<sequence>MWCIFCCSMYIPALKQIILPRMVLGSEGKVRHDVIISDMVFSGNASLTWHAIEYGLEFLNKGLDSGVTIGYQKTLLALVPVASDGSLPAQPAAAVLRTCKCGGENENSAFRSTHDENFLACHLIKILVFSSVRGAYKLALNFNFFDQGVGGPSLSPDRSAPSWDLMLKPPVAQKISTFAWKLQHQAGMAAAAIPGTMGDDGYKFLMQKPAPPVRRYMNPVDFSESRQGSICFFCTEIWRG</sequence>
<evidence type="ECO:0000313" key="1">
    <source>
        <dbReference type="EMBL" id="EMS53255.1"/>
    </source>
</evidence>
<name>M7ZLM3_TRIUA</name>
<dbReference type="EMBL" id="KD196876">
    <property type="protein sequence ID" value="EMS53255.1"/>
    <property type="molecule type" value="Genomic_DNA"/>
</dbReference>
<dbReference type="AlphaFoldDB" id="M7ZLM3"/>
<proteinExistence type="predicted"/>
<reference evidence="1" key="1">
    <citation type="journal article" date="2013" name="Nature">
        <title>Draft genome of the wheat A-genome progenitor Triticum urartu.</title>
        <authorList>
            <person name="Ling H.Q."/>
            <person name="Zhao S."/>
            <person name="Liu D."/>
            <person name="Wang J."/>
            <person name="Sun H."/>
            <person name="Zhang C."/>
            <person name="Fan H."/>
            <person name="Li D."/>
            <person name="Dong L."/>
            <person name="Tao Y."/>
            <person name="Gao C."/>
            <person name="Wu H."/>
            <person name="Li Y."/>
            <person name="Cui Y."/>
            <person name="Guo X."/>
            <person name="Zheng S."/>
            <person name="Wang B."/>
            <person name="Yu K."/>
            <person name="Liang Q."/>
            <person name="Yang W."/>
            <person name="Lou X."/>
            <person name="Chen J."/>
            <person name="Feng M."/>
            <person name="Jian J."/>
            <person name="Zhang X."/>
            <person name="Luo G."/>
            <person name="Jiang Y."/>
            <person name="Liu J."/>
            <person name="Wang Z."/>
            <person name="Sha Y."/>
            <person name="Zhang B."/>
            <person name="Wu H."/>
            <person name="Tang D."/>
            <person name="Shen Q."/>
            <person name="Xue P."/>
            <person name="Zou S."/>
            <person name="Wang X."/>
            <person name="Liu X."/>
            <person name="Wang F."/>
            <person name="Yang Y."/>
            <person name="An X."/>
            <person name="Dong Z."/>
            <person name="Zhang K."/>
            <person name="Zhang X."/>
            <person name="Luo M.C."/>
            <person name="Dvorak J."/>
            <person name="Tong Y."/>
            <person name="Wang J."/>
            <person name="Yang H."/>
            <person name="Li Z."/>
            <person name="Wang D."/>
            <person name="Zhang A."/>
            <person name="Wang J."/>
        </authorList>
    </citation>
    <scope>NUCLEOTIDE SEQUENCE</scope>
</reference>